<evidence type="ECO:0000259" key="5">
    <source>
        <dbReference type="PROSITE" id="PS50222"/>
    </source>
</evidence>
<dbReference type="STRING" id="945553.A0A0D2MNK9"/>
<dbReference type="SMART" id="SM00054">
    <property type="entry name" value="EFh"/>
    <property type="match status" value="3"/>
</dbReference>
<feature type="coiled-coil region" evidence="2">
    <location>
        <begin position="523"/>
        <end position="557"/>
    </location>
</feature>
<feature type="compositionally biased region" description="Polar residues" evidence="3">
    <location>
        <begin position="401"/>
        <end position="415"/>
    </location>
</feature>
<proteinExistence type="predicted"/>
<feature type="compositionally biased region" description="Basic and acidic residues" evidence="3">
    <location>
        <begin position="773"/>
        <end position="782"/>
    </location>
</feature>
<feature type="compositionally biased region" description="Pro residues" evidence="3">
    <location>
        <begin position="476"/>
        <end position="485"/>
    </location>
</feature>
<dbReference type="PROSITE" id="PS50031">
    <property type="entry name" value="EH"/>
    <property type="match status" value="3"/>
</dbReference>
<feature type="compositionally biased region" description="Low complexity" evidence="3">
    <location>
        <begin position="416"/>
        <end position="430"/>
    </location>
</feature>
<feature type="domain" description="EH" evidence="4">
    <location>
        <begin position="270"/>
        <end position="359"/>
    </location>
</feature>
<evidence type="ECO:0000256" key="1">
    <source>
        <dbReference type="ARBA" id="ARBA00022837"/>
    </source>
</evidence>
<dbReference type="PROSITE" id="PS50222">
    <property type="entry name" value="EF_HAND_2"/>
    <property type="match status" value="2"/>
</dbReference>
<evidence type="ECO:0000313" key="7">
    <source>
        <dbReference type="Proteomes" id="UP000054270"/>
    </source>
</evidence>
<keyword evidence="1" id="KW-0106">Calcium</keyword>
<keyword evidence="7" id="KW-1185">Reference proteome</keyword>
<dbReference type="Pfam" id="PF12763">
    <property type="entry name" value="EH"/>
    <property type="match status" value="3"/>
</dbReference>
<dbReference type="InterPro" id="IPR000261">
    <property type="entry name" value="EH_dom"/>
</dbReference>
<feature type="coiled-coil region" evidence="2">
    <location>
        <begin position="620"/>
        <end position="759"/>
    </location>
</feature>
<dbReference type="OMA" id="HEMMTEL"/>
<feature type="compositionally biased region" description="Low complexity" evidence="3">
    <location>
        <begin position="437"/>
        <end position="449"/>
    </location>
</feature>
<dbReference type="GO" id="GO:0016197">
    <property type="term" value="P:endosomal transport"/>
    <property type="evidence" value="ECO:0007669"/>
    <property type="project" value="TreeGrafter"/>
</dbReference>
<feature type="region of interest" description="Disordered" evidence="3">
    <location>
        <begin position="225"/>
        <end position="246"/>
    </location>
</feature>
<feature type="region of interest" description="Disordered" evidence="3">
    <location>
        <begin position="770"/>
        <end position="813"/>
    </location>
</feature>
<feature type="compositionally biased region" description="Pro residues" evidence="3">
    <location>
        <begin position="367"/>
        <end position="382"/>
    </location>
</feature>
<dbReference type="OrthoDB" id="524326at2759"/>
<feature type="domain" description="EH" evidence="4">
    <location>
        <begin position="12"/>
        <end position="98"/>
    </location>
</feature>
<dbReference type="GO" id="GO:0005509">
    <property type="term" value="F:calcium ion binding"/>
    <property type="evidence" value="ECO:0007669"/>
    <property type="project" value="InterPro"/>
</dbReference>
<dbReference type="CDD" id="cd00052">
    <property type="entry name" value="EH"/>
    <property type="match status" value="1"/>
</dbReference>
<feature type="domain" description="EF-hand" evidence="5">
    <location>
        <begin position="45"/>
        <end position="80"/>
    </location>
</feature>
<dbReference type="AlphaFoldDB" id="A0A0D2MNK9"/>
<reference evidence="7" key="1">
    <citation type="submission" date="2014-04" db="EMBL/GenBank/DDBJ databases">
        <title>Evolutionary Origins and Diversification of the Mycorrhizal Mutualists.</title>
        <authorList>
            <consortium name="DOE Joint Genome Institute"/>
            <consortium name="Mycorrhizal Genomics Consortium"/>
            <person name="Kohler A."/>
            <person name="Kuo A."/>
            <person name="Nagy L.G."/>
            <person name="Floudas D."/>
            <person name="Copeland A."/>
            <person name="Barry K.W."/>
            <person name="Cichocki N."/>
            <person name="Veneault-Fourrey C."/>
            <person name="LaButti K."/>
            <person name="Lindquist E.A."/>
            <person name="Lipzen A."/>
            <person name="Lundell T."/>
            <person name="Morin E."/>
            <person name="Murat C."/>
            <person name="Riley R."/>
            <person name="Ohm R."/>
            <person name="Sun H."/>
            <person name="Tunlid A."/>
            <person name="Henrissat B."/>
            <person name="Grigoriev I.V."/>
            <person name="Hibbett D.S."/>
            <person name="Martin F."/>
        </authorList>
    </citation>
    <scope>NUCLEOTIDE SEQUENCE [LARGE SCALE GENOMIC DNA]</scope>
    <source>
        <strain evidence="7">FD-334 SS-4</strain>
    </source>
</reference>
<dbReference type="InterPro" id="IPR002048">
    <property type="entry name" value="EF_hand_dom"/>
</dbReference>
<feature type="region of interest" description="Disordered" evidence="3">
    <location>
        <begin position="363"/>
        <end position="388"/>
    </location>
</feature>
<organism evidence="6 7">
    <name type="scientific">Hypholoma sublateritium (strain FD-334 SS-4)</name>
    <dbReference type="NCBI Taxonomy" id="945553"/>
    <lineage>
        <taxon>Eukaryota</taxon>
        <taxon>Fungi</taxon>
        <taxon>Dikarya</taxon>
        <taxon>Basidiomycota</taxon>
        <taxon>Agaricomycotina</taxon>
        <taxon>Agaricomycetes</taxon>
        <taxon>Agaricomycetidae</taxon>
        <taxon>Agaricales</taxon>
        <taxon>Agaricineae</taxon>
        <taxon>Strophariaceae</taxon>
        <taxon>Hypholoma</taxon>
    </lineage>
</organism>
<dbReference type="Gene3D" id="1.10.238.10">
    <property type="entry name" value="EF-hand"/>
    <property type="match status" value="3"/>
</dbReference>
<dbReference type="Proteomes" id="UP000054270">
    <property type="component" value="Unassembled WGS sequence"/>
</dbReference>
<dbReference type="PROSITE" id="PS00018">
    <property type="entry name" value="EF_HAND_1"/>
    <property type="match status" value="2"/>
</dbReference>
<dbReference type="GO" id="GO:0005886">
    <property type="term" value="C:plasma membrane"/>
    <property type="evidence" value="ECO:0007669"/>
    <property type="project" value="TreeGrafter"/>
</dbReference>
<feature type="region of interest" description="Disordered" evidence="3">
    <location>
        <begin position="400"/>
        <end position="488"/>
    </location>
</feature>
<dbReference type="InterPro" id="IPR018247">
    <property type="entry name" value="EF_Hand_1_Ca_BS"/>
</dbReference>
<feature type="compositionally biased region" description="Polar residues" evidence="3">
    <location>
        <begin position="226"/>
        <end position="239"/>
    </location>
</feature>
<sequence length="813" mass="89790">MSMYTPMASEEEGDLAAQILALAHCEQAGVLTAQAAIDIFGRSGLSFEQLRDIWNLSDQNQSGELSKNELTVAIRLMGWVQAGETLHADLVTKAGPLPTLEGISDVRKPNHVQFPPISSEDIHHFQTSFARAGPVSGLLDSNKTMSAFLATSSLSYEQLLKIAKLADIDARGVLDFAQFALGLYLINAFQSCLIPAIPTSIPKSLFNKFTDIRPPDFDTPAPLLHRSTSSLGSPNTQLRITPPGPGNSTPLLSINTNGIQEQPWAILPHEKLESDQQFVRLDVEHKGYIETDVAAKFLMGYDLPPNELGRIWMLADLNRDNRLTQEEFAIVMHLLRQRLAGEPVPDTLPSDLLSPTLRLQFGTAPSLAPPFPPQKAKPPPPPPKKEHLQAVSLNGRVSRAHTVSTSPSPTMNPRYSTALSPPLSPSATTLRPRASMSLTSSPAVSFSASPPRPKPPTPLMSPFEDPSLEAHTNPPSRNPTPPSLPPASMVERSALDALEQAHKRETGRLQLVIDSLRSQLSEQGQLREANASLDNENKSLKSQLRDMERTVSDMLSANDRLGSQEQYVSEIGRLTAEVEAKDAEVASSKRVLDVLKQEEQGLRASLRESQTAATKAQTDADDLRTTGEAQKVEIEELKSRLADMSKAMSEPSSTANNRELRVLLRDATKDNDRLKSKLRETETSMEQLLLSGRRTTQMDELQRENRRLNEQIQEMNLIAMTVQSSSSSSRDLETMRRENEQLKDQLKEGRRVLGELRQENESKLVAMQQKVDSMTHENRLLKIEASARPSRSRPQEDNSVPPPAYDDSFVLPP</sequence>
<evidence type="ECO:0000313" key="6">
    <source>
        <dbReference type="EMBL" id="KJA25508.1"/>
    </source>
</evidence>
<feature type="compositionally biased region" description="Pro residues" evidence="3">
    <location>
        <begin position="450"/>
        <end position="459"/>
    </location>
</feature>
<dbReference type="PANTHER" id="PTHR11216">
    <property type="entry name" value="EH DOMAIN"/>
    <property type="match status" value="1"/>
</dbReference>
<dbReference type="GO" id="GO:0005737">
    <property type="term" value="C:cytoplasm"/>
    <property type="evidence" value="ECO:0007669"/>
    <property type="project" value="TreeGrafter"/>
</dbReference>
<evidence type="ECO:0000256" key="3">
    <source>
        <dbReference type="SAM" id="MobiDB-lite"/>
    </source>
</evidence>
<evidence type="ECO:0000259" key="4">
    <source>
        <dbReference type="PROSITE" id="PS50031"/>
    </source>
</evidence>
<accession>A0A0D2MNK9</accession>
<dbReference type="InterPro" id="IPR011992">
    <property type="entry name" value="EF-hand-dom_pair"/>
</dbReference>
<keyword evidence="2" id="KW-0175">Coiled coil</keyword>
<dbReference type="SMART" id="SM00027">
    <property type="entry name" value="EH"/>
    <property type="match status" value="3"/>
</dbReference>
<feature type="domain" description="EH" evidence="4">
    <location>
        <begin position="121"/>
        <end position="206"/>
    </location>
</feature>
<dbReference type="SUPFAM" id="SSF47473">
    <property type="entry name" value="EF-hand"/>
    <property type="match status" value="3"/>
</dbReference>
<gene>
    <name evidence="6" type="ORF">HYPSUDRAFT_64689</name>
</gene>
<name>A0A0D2MNK9_HYPSF</name>
<dbReference type="GO" id="GO:0006897">
    <property type="term" value="P:endocytosis"/>
    <property type="evidence" value="ECO:0007669"/>
    <property type="project" value="TreeGrafter"/>
</dbReference>
<feature type="domain" description="EF-hand" evidence="5">
    <location>
        <begin position="303"/>
        <end position="338"/>
    </location>
</feature>
<evidence type="ECO:0000256" key="2">
    <source>
        <dbReference type="SAM" id="Coils"/>
    </source>
</evidence>
<protein>
    <submittedName>
        <fullName evidence="6">Uncharacterized protein</fullName>
    </submittedName>
</protein>
<dbReference type="EMBL" id="KN817531">
    <property type="protein sequence ID" value="KJA25508.1"/>
    <property type="molecule type" value="Genomic_DNA"/>
</dbReference>